<evidence type="ECO:0000256" key="19">
    <source>
        <dbReference type="PIRNR" id="PIRNR017184"/>
    </source>
</evidence>
<comment type="cofactor">
    <cofactor evidence="17">
        <name>Mg(2+)</name>
        <dbReference type="ChEBI" id="CHEBI:18420"/>
    </cofactor>
</comment>
<evidence type="ECO:0000256" key="8">
    <source>
        <dbReference type="ARBA" id="ARBA00022857"/>
    </source>
</evidence>
<dbReference type="AlphaFoldDB" id="A0A840E126"/>
<evidence type="ECO:0000256" key="18">
    <source>
        <dbReference type="HAMAP-Rule" id="MF_01966"/>
    </source>
</evidence>
<comment type="similarity">
    <text evidence="17">Belongs to the NnrD/CARKD family.</text>
</comment>
<dbReference type="InterPro" id="IPR030677">
    <property type="entry name" value="Nnr"/>
</dbReference>
<dbReference type="PIRSF" id="PIRSF017184">
    <property type="entry name" value="Nnr"/>
    <property type="match status" value="1"/>
</dbReference>
<evidence type="ECO:0000256" key="5">
    <source>
        <dbReference type="ARBA" id="ARBA00022723"/>
    </source>
</evidence>
<dbReference type="GO" id="GO:0052855">
    <property type="term" value="F:ADP-dependent NAD(P)H-hydrate dehydratase activity"/>
    <property type="evidence" value="ECO:0007669"/>
    <property type="project" value="UniProtKB-UniRule"/>
</dbReference>
<keyword evidence="8 17" id="KW-0521">NADP</keyword>
<dbReference type="InterPro" id="IPR000631">
    <property type="entry name" value="CARKD"/>
</dbReference>
<dbReference type="HAMAP" id="MF_01966">
    <property type="entry name" value="NADHX_epimerase"/>
    <property type="match status" value="1"/>
</dbReference>
<evidence type="ECO:0000256" key="2">
    <source>
        <dbReference type="ARBA" id="ARBA00000909"/>
    </source>
</evidence>
<feature type="binding site" evidence="18">
    <location>
        <position position="59"/>
    </location>
    <ligand>
        <name>K(+)</name>
        <dbReference type="ChEBI" id="CHEBI:29103"/>
    </ligand>
</feature>
<dbReference type="Gene3D" id="3.40.50.10260">
    <property type="entry name" value="YjeF N-terminal domain"/>
    <property type="match status" value="1"/>
</dbReference>
<feature type="binding site" evidence="17">
    <location>
        <position position="323"/>
    </location>
    <ligand>
        <name>(6S)-NADPHX</name>
        <dbReference type="ChEBI" id="CHEBI:64076"/>
    </ligand>
</feature>
<feature type="binding site" evidence="18">
    <location>
        <position position="158"/>
    </location>
    <ligand>
        <name>(6S)-NADPHX</name>
        <dbReference type="ChEBI" id="CHEBI:64076"/>
    </ligand>
</feature>
<accession>A0A840E126</accession>
<evidence type="ECO:0000256" key="6">
    <source>
        <dbReference type="ARBA" id="ARBA00022741"/>
    </source>
</evidence>
<dbReference type="GO" id="GO:0046872">
    <property type="term" value="F:metal ion binding"/>
    <property type="evidence" value="ECO:0007669"/>
    <property type="project" value="UniProtKB-UniRule"/>
</dbReference>
<keyword evidence="6 17" id="KW-0547">Nucleotide-binding</keyword>
<dbReference type="CDD" id="cd01171">
    <property type="entry name" value="YXKO-related"/>
    <property type="match status" value="1"/>
</dbReference>
<protein>
    <recommendedName>
        <fullName evidence="19">Bifunctional NAD(P)H-hydrate repair enzyme</fullName>
    </recommendedName>
    <alternativeName>
        <fullName evidence="19">Nicotinamide nucleotide repair protein</fullName>
    </alternativeName>
    <domain>
        <recommendedName>
            <fullName evidence="19">ADP-dependent (S)-NAD(P)H-hydrate dehydratase</fullName>
            <ecNumber evidence="19">4.2.1.136</ecNumber>
        </recommendedName>
        <alternativeName>
            <fullName evidence="19">ADP-dependent NAD(P)HX dehydratase</fullName>
        </alternativeName>
    </domain>
    <domain>
        <recommendedName>
            <fullName evidence="19">NAD(P)H-hydrate epimerase</fullName>
            <ecNumber evidence="19">5.1.99.6</ecNumber>
        </recommendedName>
    </domain>
</protein>
<comment type="catalytic activity">
    <reaction evidence="2 18 19">
        <text>(6R)-NADPHX = (6S)-NADPHX</text>
        <dbReference type="Rhea" id="RHEA:32227"/>
        <dbReference type="ChEBI" id="CHEBI:64076"/>
        <dbReference type="ChEBI" id="CHEBI:64077"/>
        <dbReference type="EC" id="5.1.99.6"/>
    </reaction>
</comment>
<feature type="binding site" evidence="18">
    <location>
        <position position="125"/>
    </location>
    <ligand>
        <name>K(+)</name>
        <dbReference type="ChEBI" id="CHEBI:29103"/>
    </ligand>
</feature>
<dbReference type="NCBIfam" id="TIGR00197">
    <property type="entry name" value="yjeF_nterm"/>
    <property type="match status" value="1"/>
</dbReference>
<dbReference type="PROSITE" id="PS51385">
    <property type="entry name" value="YJEF_N"/>
    <property type="match status" value="1"/>
</dbReference>
<dbReference type="Pfam" id="PF01256">
    <property type="entry name" value="Carb_kinase"/>
    <property type="match status" value="1"/>
</dbReference>
<organism evidence="22 23">
    <name type="scientific">Neolewinella aquimaris</name>
    <dbReference type="NCBI Taxonomy" id="1835722"/>
    <lineage>
        <taxon>Bacteria</taxon>
        <taxon>Pseudomonadati</taxon>
        <taxon>Bacteroidota</taxon>
        <taxon>Saprospiria</taxon>
        <taxon>Saprospirales</taxon>
        <taxon>Lewinellaceae</taxon>
        <taxon>Neolewinella</taxon>
    </lineage>
</organism>
<dbReference type="InterPro" id="IPR029056">
    <property type="entry name" value="Ribokinase-like"/>
</dbReference>
<evidence type="ECO:0000256" key="16">
    <source>
        <dbReference type="ARBA" id="ARBA00049209"/>
    </source>
</evidence>
<evidence type="ECO:0000256" key="15">
    <source>
        <dbReference type="ARBA" id="ARBA00048238"/>
    </source>
</evidence>
<dbReference type="Gene3D" id="3.40.1190.20">
    <property type="match status" value="1"/>
</dbReference>
<comment type="catalytic activity">
    <reaction evidence="15 17 19">
        <text>(6S)-NADHX + ADP = AMP + phosphate + NADH + H(+)</text>
        <dbReference type="Rhea" id="RHEA:32223"/>
        <dbReference type="ChEBI" id="CHEBI:15378"/>
        <dbReference type="ChEBI" id="CHEBI:43474"/>
        <dbReference type="ChEBI" id="CHEBI:57945"/>
        <dbReference type="ChEBI" id="CHEBI:64074"/>
        <dbReference type="ChEBI" id="CHEBI:456215"/>
        <dbReference type="ChEBI" id="CHEBI:456216"/>
        <dbReference type="EC" id="4.2.1.136"/>
    </reaction>
</comment>
<feature type="binding site" evidence="17">
    <location>
        <position position="374"/>
    </location>
    <ligand>
        <name>(6S)-NADPHX</name>
        <dbReference type="ChEBI" id="CHEBI:64076"/>
    </ligand>
</feature>
<keyword evidence="23" id="KW-1185">Reference proteome</keyword>
<keyword evidence="10 17" id="KW-0520">NAD</keyword>
<feature type="binding site" evidence="17">
    <location>
        <begin position="409"/>
        <end position="413"/>
    </location>
    <ligand>
        <name>AMP</name>
        <dbReference type="ChEBI" id="CHEBI:456215"/>
    </ligand>
</feature>
<comment type="similarity">
    <text evidence="18">Belongs to the NnrE/AIBP family.</text>
</comment>
<comment type="similarity">
    <text evidence="4 19">In the C-terminal section; belongs to the NnrD/CARKD family.</text>
</comment>
<dbReference type="NCBIfam" id="TIGR00196">
    <property type="entry name" value="yjeF_cterm"/>
    <property type="match status" value="1"/>
</dbReference>
<keyword evidence="5 18" id="KW-0479">Metal-binding</keyword>
<comment type="catalytic activity">
    <reaction evidence="1 18 19">
        <text>(6R)-NADHX = (6S)-NADHX</text>
        <dbReference type="Rhea" id="RHEA:32215"/>
        <dbReference type="ChEBI" id="CHEBI:64074"/>
        <dbReference type="ChEBI" id="CHEBI:64075"/>
        <dbReference type="EC" id="5.1.99.6"/>
    </reaction>
</comment>
<keyword evidence="12 17" id="KW-0456">Lyase</keyword>
<comment type="function">
    <text evidence="14 19">Bifunctional enzyme that catalyzes the epimerization of the S- and R-forms of NAD(P)HX and the dehydration of the S-form of NAD(P)HX at the expense of ADP, which is converted to AMP. This allows the repair of both epimers of NAD(P)HX, a damaged form of NAD(P)H that is a result of enzymatic or heat-dependent hydration.</text>
</comment>
<keyword evidence="13" id="KW-0511">Multifunctional enzyme</keyword>
<dbReference type="InterPro" id="IPR036652">
    <property type="entry name" value="YjeF_N_dom_sf"/>
</dbReference>
<feature type="binding site" evidence="17">
    <location>
        <position position="438"/>
    </location>
    <ligand>
        <name>AMP</name>
        <dbReference type="ChEBI" id="CHEBI:456215"/>
    </ligand>
</feature>
<dbReference type="GO" id="GO:0046496">
    <property type="term" value="P:nicotinamide nucleotide metabolic process"/>
    <property type="evidence" value="ECO:0007669"/>
    <property type="project" value="UniProtKB-UniRule"/>
</dbReference>
<dbReference type="SUPFAM" id="SSF53613">
    <property type="entry name" value="Ribokinase-like"/>
    <property type="match status" value="1"/>
</dbReference>
<evidence type="ECO:0000256" key="10">
    <source>
        <dbReference type="ARBA" id="ARBA00023027"/>
    </source>
</evidence>
<dbReference type="Proteomes" id="UP000576209">
    <property type="component" value="Unassembled WGS sequence"/>
</dbReference>
<evidence type="ECO:0000256" key="14">
    <source>
        <dbReference type="ARBA" id="ARBA00025153"/>
    </source>
</evidence>
<keyword evidence="7 17" id="KW-0067">ATP-binding</keyword>
<evidence type="ECO:0000256" key="1">
    <source>
        <dbReference type="ARBA" id="ARBA00000013"/>
    </source>
</evidence>
<keyword evidence="11 18" id="KW-0413">Isomerase</keyword>
<comment type="caution">
    <text evidence="22">The sequence shown here is derived from an EMBL/GenBank/DDBJ whole genome shotgun (WGS) entry which is preliminary data.</text>
</comment>
<feature type="binding site" evidence="18">
    <location>
        <begin position="58"/>
        <end position="62"/>
    </location>
    <ligand>
        <name>(6S)-NADPHX</name>
        <dbReference type="ChEBI" id="CHEBI:64076"/>
    </ligand>
</feature>
<dbReference type="EC" id="5.1.99.6" evidence="19"/>
<feature type="binding site" evidence="17">
    <location>
        <position position="439"/>
    </location>
    <ligand>
        <name>(6S)-NADPHX</name>
        <dbReference type="ChEBI" id="CHEBI:64076"/>
    </ligand>
</feature>
<dbReference type="PROSITE" id="PS51383">
    <property type="entry name" value="YJEF_C_3"/>
    <property type="match status" value="1"/>
</dbReference>
<dbReference type="EMBL" id="JACIFF010000001">
    <property type="protein sequence ID" value="MBB4077653.1"/>
    <property type="molecule type" value="Genomic_DNA"/>
</dbReference>
<dbReference type="GO" id="GO:0052856">
    <property type="term" value="F:NAD(P)HX epimerase activity"/>
    <property type="evidence" value="ECO:0007669"/>
    <property type="project" value="UniProtKB-UniRule"/>
</dbReference>
<gene>
    <name evidence="17" type="primary">nnrD</name>
    <name evidence="18" type="synonym">nnrE</name>
    <name evidence="22" type="ORF">GGR28_000254</name>
</gene>
<comment type="subunit">
    <text evidence="17">Homotetramer.</text>
</comment>
<comment type="catalytic activity">
    <reaction evidence="16 17 19">
        <text>(6S)-NADPHX + ADP = AMP + phosphate + NADPH + H(+)</text>
        <dbReference type="Rhea" id="RHEA:32235"/>
        <dbReference type="ChEBI" id="CHEBI:15378"/>
        <dbReference type="ChEBI" id="CHEBI:43474"/>
        <dbReference type="ChEBI" id="CHEBI:57783"/>
        <dbReference type="ChEBI" id="CHEBI:64076"/>
        <dbReference type="ChEBI" id="CHEBI:456215"/>
        <dbReference type="ChEBI" id="CHEBI:456216"/>
        <dbReference type="EC" id="4.2.1.136"/>
    </reaction>
</comment>
<dbReference type="PANTHER" id="PTHR12592:SF0">
    <property type="entry name" value="ATP-DEPENDENT (S)-NAD(P)H-HYDRATE DEHYDRATASE"/>
    <property type="match status" value="1"/>
</dbReference>
<comment type="function">
    <text evidence="17">Catalyzes the dehydration of the S-form of NAD(P)HX at the expense of ADP, which is converted to AMP. Together with NAD(P)HX epimerase, which catalyzes the epimerization of the S- and R-forms, the enzyme allows the repair of both epimers of NAD(P)HX, a damaged form of NAD(P)H that is a result of enzymatic or heat-dependent hydration.</text>
</comment>
<sequence>MRILSAKQHHALDEATMRKEDISNLDLMERAATAWSKRFSQLYPNKNRRITVLAGTGNNGGDGLVVARLLRFETYTVNVICATIGTAAADNATNQRRAKDVGVPIRYLNKDDAFPVYPPGTIVIDALFGTGLSRPVEGYWAQLIEHLNEQEVTRIALDLPSGLATDEVSRGAVVRAHRTLSLGYPKLSLFAPGNTPYLGPWELVPFAVADAYVDGLPGQRFMLSDRYVAGLLKHRHGNDHKGTFGHALLVAGSFGKMGAAVICARAVLRAGAGLVTTHIPRSGYEIMQISFPEAMCSVDVHRYHFTGIEEDIAPYATVGVGPGMGTDESTEKGLFALIADCKVPMVVDADALNILATFPDRLGDLPAGSILTPHPKEFERLFGPTEDDFSRWSLQRDRAQALGLTIILKTGYTSIATPDGRLFFNSTGNPGMGTGGTGDALTGMLTGLLAQGYTPTDAACLGVYLHGLAGDLAAEVLGQESLLAEDVVSHLGSAFRKLRSTTGHA</sequence>
<feature type="domain" description="YjeF C-terminal" evidence="20">
    <location>
        <begin position="222"/>
        <end position="498"/>
    </location>
</feature>
<name>A0A840E126_9BACT</name>
<comment type="similarity">
    <text evidence="3 19">In the N-terminal section; belongs to the NnrE/AIBP family.</text>
</comment>
<dbReference type="InterPro" id="IPR004443">
    <property type="entry name" value="YjeF_N_dom"/>
</dbReference>
<dbReference type="HAMAP" id="MF_01965">
    <property type="entry name" value="NADHX_dehydratase"/>
    <property type="match status" value="1"/>
</dbReference>
<keyword evidence="9 18" id="KW-0630">Potassium</keyword>
<dbReference type="EC" id="4.2.1.136" evidence="19"/>
<comment type="function">
    <text evidence="18">Catalyzes the epimerization of the S- and R-forms of NAD(P)HX, a damaged form of NAD(P)H that is a result of enzymatic or heat-dependent hydration. This is a prerequisite for the S-specific NAD(P)H-hydrate dehydratase to allow the repair of both epimers of NAD(P)HX.</text>
</comment>
<feature type="binding site" evidence="18">
    <location>
        <position position="161"/>
    </location>
    <ligand>
        <name>K(+)</name>
        <dbReference type="ChEBI" id="CHEBI:29103"/>
    </ligand>
</feature>
<dbReference type="RefSeq" id="WP_183493900.1">
    <property type="nucleotide sequence ID" value="NZ_JACIFF010000001.1"/>
</dbReference>
<evidence type="ECO:0000256" key="4">
    <source>
        <dbReference type="ARBA" id="ARBA00009524"/>
    </source>
</evidence>
<evidence type="ECO:0000313" key="22">
    <source>
        <dbReference type="EMBL" id="MBB4077653.1"/>
    </source>
</evidence>
<feature type="binding site" evidence="17">
    <location>
        <position position="259"/>
    </location>
    <ligand>
        <name>(6S)-NADPHX</name>
        <dbReference type="ChEBI" id="CHEBI:64076"/>
    </ligand>
</feature>
<evidence type="ECO:0000313" key="23">
    <source>
        <dbReference type="Proteomes" id="UP000576209"/>
    </source>
</evidence>
<evidence type="ECO:0000256" key="12">
    <source>
        <dbReference type="ARBA" id="ARBA00023239"/>
    </source>
</evidence>
<dbReference type="Pfam" id="PF03853">
    <property type="entry name" value="YjeF_N"/>
    <property type="match status" value="1"/>
</dbReference>
<dbReference type="SUPFAM" id="SSF64153">
    <property type="entry name" value="YjeF N-terminal domain-like"/>
    <property type="match status" value="1"/>
</dbReference>
<evidence type="ECO:0000256" key="13">
    <source>
        <dbReference type="ARBA" id="ARBA00023268"/>
    </source>
</evidence>
<evidence type="ECO:0000256" key="3">
    <source>
        <dbReference type="ARBA" id="ARBA00006001"/>
    </source>
</evidence>
<evidence type="ECO:0000259" key="20">
    <source>
        <dbReference type="PROSITE" id="PS51383"/>
    </source>
</evidence>
<evidence type="ECO:0000256" key="9">
    <source>
        <dbReference type="ARBA" id="ARBA00022958"/>
    </source>
</evidence>
<dbReference type="PANTHER" id="PTHR12592">
    <property type="entry name" value="ATP-DEPENDENT (S)-NAD(P)H-HYDRATE DEHYDRATASE FAMILY MEMBER"/>
    <property type="match status" value="1"/>
</dbReference>
<comment type="cofactor">
    <cofactor evidence="18 19">
        <name>K(+)</name>
        <dbReference type="ChEBI" id="CHEBI:29103"/>
    </cofactor>
    <text evidence="18 19">Binds 1 potassium ion per subunit.</text>
</comment>
<dbReference type="GO" id="GO:0005524">
    <property type="term" value="F:ATP binding"/>
    <property type="evidence" value="ECO:0007669"/>
    <property type="project" value="UniProtKB-UniRule"/>
</dbReference>
<feature type="binding site" evidence="18">
    <location>
        <begin position="129"/>
        <end position="135"/>
    </location>
    <ligand>
        <name>(6S)-NADPHX</name>
        <dbReference type="ChEBI" id="CHEBI:64076"/>
    </ligand>
</feature>
<evidence type="ECO:0000256" key="11">
    <source>
        <dbReference type="ARBA" id="ARBA00023235"/>
    </source>
</evidence>
<reference evidence="22 23" key="1">
    <citation type="submission" date="2020-08" db="EMBL/GenBank/DDBJ databases">
        <title>Genomic Encyclopedia of Type Strains, Phase IV (KMG-IV): sequencing the most valuable type-strain genomes for metagenomic binning, comparative biology and taxonomic classification.</title>
        <authorList>
            <person name="Goeker M."/>
        </authorList>
    </citation>
    <scope>NUCLEOTIDE SEQUENCE [LARGE SCALE GENOMIC DNA]</scope>
    <source>
        <strain evidence="22 23">DSM 105137</strain>
    </source>
</reference>
<evidence type="ECO:0000259" key="21">
    <source>
        <dbReference type="PROSITE" id="PS51385"/>
    </source>
</evidence>
<proteinExistence type="inferred from homology"/>
<dbReference type="GO" id="GO:0110051">
    <property type="term" value="P:metabolite repair"/>
    <property type="evidence" value="ECO:0007669"/>
    <property type="project" value="TreeGrafter"/>
</dbReference>
<evidence type="ECO:0000256" key="17">
    <source>
        <dbReference type="HAMAP-Rule" id="MF_01965"/>
    </source>
</evidence>
<evidence type="ECO:0000256" key="7">
    <source>
        <dbReference type="ARBA" id="ARBA00022840"/>
    </source>
</evidence>
<comment type="caution">
    <text evidence="18">Lacks conserved residue(s) required for the propagation of feature annotation.</text>
</comment>
<feature type="domain" description="YjeF N-terminal" evidence="21">
    <location>
        <begin position="9"/>
        <end position="214"/>
    </location>
</feature>